<dbReference type="EMBL" id="CP146598">
    <property type="protein sequence ID" value="WWY03581.1"/>
    <property type="molecule type" value="Genomic_DNA"/>
</dbReference>
<reference evidence="2" key="1">
    <citation type="submission" date="2024-02" db="EMBL/GenBank/DDBJ databases">
        <title>Neisseria leonii sp. nov.</title>
        <authorList>
            <person name="Boutroux M."/>
            <person name="Favre-Rochex S."/>
            <person name="Gorgette O."/>
            <person name="Touak G."/>
            <person name="Muhle E."/>
            <person name="Chesneau O."/>
            <person name="Clermont D."/>
            <person name="Rahi P."/>
        </authorList>
    </citation>
    <scope>NUCLEOTIDE SEQUENCE</scope>
    <source>
        <strain evidence="2">51.81</strain>
    </source>
</reference>
<feature type="chain" id="PRO_5042979170" description="Bacteriocin" evidence="1">
    <location>
        <begin position="21"/>
        <end position="124"/>
    </location>
</feature>
<feature type="signal peptide" evidence="1">
    <location>
        <begin position="1"/>
        <end position="20"/>
    </location>
</feature>
<dbReference type="AlphaFoldDB" id="A0AAQ3XK13"/>
<keyword evidence="3" id="KW-1185">Reference proteome</keyword>
<evidence type="ECO:0000313" key="3">
    <source>
        <dbReference type="Proteomes" id="UP001149607"/>
    </source>
</evidence>
<dbReference type="Proteomes" id="UP001149607">
    <property type="component" value="Chromosome"/>
</dbReference>
<accession>A0AAQ3XK13</accession>
<organism evidence="2 3">
    <name type="scientific">Neisseria leonii</name>
    <dbReference type="NCBI Taxonomy" id="2995413"/>
    <lineage>
        <taxon>Bacteria</taxon>
        <taxon>Pseudomonadati</taxon>
        <taxon>Pseudomonadota</taxon>
        <taxon>Betaproteobacteria</taxon>
        <taxon>Neisseriales</taxon>
        <taxon>Neisseriaceae</taxon>
        <taxon>Neisseria</taxon>
    </lineage>
</organism>
<dbReference type="RefSeq" id="WP_338691838.1">
    <property type="nucleotide sequence ID" value="NZ_CP145811.1"/>
</dbReference>
<gene>
    <name evidence="2" type="ORF">V9W64_02215</name>
</gene>
<proteinExistence type="predicted"/>
<evidence type="ECO:0000256" key="1">
    <source>
        <dbReference type="SAM" id="SignalP"/>
    </source>
</evidence>
<protein>
    <recommendedName>
        <fullName evidence="4">Bacteriocin</fullName>
    </recommendedName>
</protein>
<evidence type="ECO:0008006" key="4">
    <source>
        <dbReference type="Google" id="ProtNLM"/>
    </source>
</evidence>
<evidence type="ECO:0000313" key="2">
    <source>
        <dbReference type="EMBL" id="WWY03581.1"/>
    </source>
</evidence>
<keyword evidence="1" id="KW-0732">Signal</keyword>
<sequence>MKNKFAALIIAAFVATPVMAQNFENQVFANQNVKVVELSQAEMKETQGAWGGVGAAIGGVSGAGGYLLNQQISGDKFSWGKLGAAAGFGAASGAVAGPMGIIWGANGRIAGGAAMGVYKNVNKR</sequence>
<name>A0AAQ3XK13_9NEIS</name>